<dbReference type="InterPro" id="IPR005081">
    <property type="entry name" value="SpoIIGA"/>
</dbReference>
<comment type="subunit">
    <text evidence="1">Self-associates. Interacts with SigE. Interacts with SpoIIR.</text>
</comment>
<feature type="transmembrane region" description="Helical" evidence="3">
    <location>
        <begin position="90"/>
        <end position="110"/>
    </location>
</feature>
<dbReference type="GO" id="GO:0004190">
    <property type="term" value="F:aspartic-type endopeptidase activity"/>
    <property type="evidence" value="ECO:0007669"/>
    <property type="project" value="UniProtKB-KW"/>
</dbReference>
<keyword evidence="3" id="KW-0812">Transmembrane</keyword>
<dbReference type="GO" id="GO:0030436">
    <property type="term" value="P:asexual sporulation"/>
    <property type="evidence" value="ECO:0007669"/>
    <property type="project" value="InterPro"/>
</dbReference>
<proteinExistence type="inferred from homology"/>
<dbReference type="PIRSF" id="PIRSF018571">
    <property type="entry name" value="SpoIIGA"/>
    <property type="match status" value="1"/>
</dbReference>
<comment type="similarity">
    <text evidence="1">Belongs to the peptidase U4 family.</text>
</comment>
<dbReference type="EC" id="3.4.23.-" evidence="1"/>
<organism evidence="4 5">
    <name type="scientific">Priestia koreensis</name>
    <dbReference type="NCBI Taxonomy" id="284581"/>
    <lineage>
        <taxon>Bacteria</taxon>
        <taxon>Bacillati</taxon>
        <taxon>Bacillota</taxon>
        <taxon>Bacilli</taxon>
        <taxon>Bacillales</taxon>
        <taxon>Bacillaceae</taxon>
        <taxon>Priestia</taxon>
    </lineage>
</organism>
<keyword evidence="1" id="KW-0064">Aspartyl protease</keyword>
<feature type="active site" evidence="2">
    <location>
        <position position="183"/>
    </location>
</feature>
<evidence type="ECO:0000313" key="4">
    <source>
        <dbReference type="EMBL" id="KOO40730.1"/>
    </source>
</evidence>
<feature type="transmembrane region" description="Helical" evidence="3">
    <location>
        <begin position="130"/>
        <end position="147"/>
    </location>
</feature>
<dbReference type="OrthoDB" id="2690199at2"/>
<comment type="caution">
    <text evidence="4">The sequence shown here is derived from an EMBL/GenBank/DDBJ whole genome shotgun (WGS) entry which is preliminary data.</text>
</comment>
<dbReference type="Proteomes" id="UP000037558">
    <property type="component" value="Unassembled WGS sequence"/>
</dbReference>
<dbReference type="GO" id="GO:0030435">
    <property type="term" value="P:sporulation resulting in formation of a cellular spore"/>
    <property type="evidence" value="ECO:0007669"/>
    <property type="project" value="UniProtKB-KW"/>
</dbReference>
<keyword evidence="5" id="KW-1185">Reference proteome</keyword>
<keyword evidence="1" id="KW-1003">Cell membrane</keyword>
<dbReference type="PATRIC" id="fig|284581.3.peg.1470"/>
<dbReference type="Pfam" id="PF03419">
    <property type="entry name" value="Peptidase_U4"/>
    <property type="match status" value="1"/>
</dbReference>
<evidence type="ECO:0000256" key="2">
    <source>
        <dbReference type="PIRSR" id="PIRSR018571-1"/>
    </source>
</evidence>
<comment type="subcellular location">
    <subcellularLocation>
        <location evidence="1">Cell membrane</location>
    </subcellularLocation>
</comment>
<dbReference type="RefSeq" id="WP_053403364.1">
    <property type="nucleotide sequence ID" value="NZ_JAUKEN010000001.1"/>
</dbReference>
<keyword evidence="1" id="KW-0749">Sporulation</keyword>
<evidence type="ECO:0000256" key="1">
    <source>
        <dbReference type="PIRNR" id="PIRNR018571"/>
    </source>
</evidence>
<reference evidence="5" key="1">
    <citation type="submission" date="2015-08" db="EMBL/GenBank/DDBJ databases">
        <title>Fjat-14210 dsm16467.</title>
        <authorList>
            <person name="Liu B."/>
            <person name="Wang J."/>
            <person name="Zhu Y."/>
            <person name="Liu G."/>
            <person name="Chen Q."/>
            <person name="Chen Z."/>
            <person name="Lan J."/>
            <person name="Che J."/>
            <person name="Ge C."/>
            <person name="Shi H."/>
            <person name="Pan Z."/>
            <person name="Liu X."/>
        </authorList>
    </citation>
    <scope>NUCLEOTIDE SEQUENCE [LARGE SCALE GENOMIC DNA]</scope>
    <source>
        <strain evidence="5">DSM 16467</strain>
    </source>
</reference>
<feature type="transmembrane region" description="Helical" evidence="3">
    <location>
        <begin position="34"/>
        <end position="51"/>
    </location>
</feature>
<keyword evidence="1" id="KW-0378">Hydrolase</keyword>
<keyword evidence="1" id="KW-0645">Protease</keyword>
<evidence type="ECO:0000313" key="5">
    <source>
        <dbReference type="Proteomes" id="UP000037558"/>
    </source>
</evidence>
<protein>
    <recommendedName>
        <fullName evidence="1">Sporulation sigma-E factor-processing peptidase</fullName>
        <ecNumber evidence="1">3.4.23.-</ecNumber>
    </recommendedName>
    <alternativeName>
        <fullName evidence="1">Membrane-associated aspartic protease</fullName>
    </alternativeName>
    <alternativeName>
        <fullName evidence="1">Stage II sporulation protein GA</fullName>
    </alternativeName>
</protein>
<accession>A0A0M0KPJ2</accession>
<dbReference type="NCBIfam" id="TIGR02854">
    <property type="entry name" value="spore_II_GA"/>
    <property type="match status" value="1"/>
</dbReference>
<gene>
    <name evidence="4" type="ORF">AMD01_20710</name>
</gene>
<name>A0A0M0KPJ2_9BACI</name>
<dbReference type="GO" id="GO:0006508">
    <property type="term" value="P:proteolysis"/>
    <property type="evidence" value="ECO:0007669"/>
    <property type="project" value="UniProtKB-KW"/>
</dbReference>
<comment type="function">
    <text evidence="1">Probable aspartic protease that is responsible for the proteolytic cleavage of the RNA polymerase sigma E factor (SigE/spoIIGB) to yield the active peptide in the mother cell during sporulation. Responds to a signal from the forespore that is triggered by the extracellular signal protein SpoIIR.</text>
</comment>
<feature type="transmembrane region" description="Helical" evidence="3">
    <location>
        <begin position="57"/>
        <end position="78"/>
    </location>
</feature>
<keyword evidence="3" id="KW-1133">Transmembrane helix</keyword>
<dbReference type="AlphaFoldDB" id="A0A0M0KPJ2"/>
<evidence type="ECO:0000256" key="3">
    <source>
        <dbReference type="SAM" id="Phobius"/>
    </source>
</evidence>
<sequence>MSVYLDVIWLLNFGLDTMLLVLCAIILKRRFKWWRMMIGGLFGSLIVIFMFTPLSQIMLHPATKIATSVVMILTAFGYKRLRYLLENLLTFYFATFVVGGGLMGMHFLFTDMFISSGGEVFTSSNAYGDPVSWLLVLLGSPLLFYFSKKRIEDVNMKTITFDQLVQVEIMMNDTALTVDGLLDSGNQLYDPLTKTPVMIVQADQLTDLLPASIIESSANLKDFNFSIEPEWYNRIRLVPYRSVGQSGQFLMAVKPDYVTIIQQGERIVAKQCLIGISHTQLSPENLYQCVVHPKLLVSGKISSAS</sequence>
<dbReference type="EMBL" id="LILC01000032">
    <property type="protein sequence ID" value="KOO40730.1"/>
    <property type="molecule type" value="Genomic_DNA"/>
</dbReference>
<dbReference type="GO" id="GO:0005886">
    <property type="term" value="C:plasma membrane"/>
    <property type="evidence" value="ECO:0007669"/>
    <property type="project" value="UniProtKB-SubCell"/>
</dbReference>
<keyword evidence="1 3" id="KW-0472">Membrane</keyword>
<feature type="transmembrane region" description="Helical" evidence="3">
    <location>
        <begin position="6"/>
        <end position="27"/>
    </location>
</feature>
<dbReference type="STRING" id="284581.AMD01_20710"/>